<dbReference type="Pfam" id="PF04233">
    <property type="entry name" value="Phage_Mu_F"/>
    <property type="match status" value="1"/>
</dbReference>
<comment type="caution">
    <text evidence="3">The sequence shown here is derived from an EMBL/GenBank/DDBJ whole genome shotgun (WGS) entry which is preliminary data.</text>
</comment>
<protein>
    <submittedName>
        <fullName evidence="3">DUF935 family protein</fullName>
    </submittedName>
</protein>
<dbReference type="Proteomes" id="UP000886191">
    <property type="component" value="Unassembled WGS sequence"/>
</dbReference>
<dbReference type="AlphaFoldDB" id="A0A831QR40"/>
<feature type="domain" description="Phage head morphogenesis" evidence="2">
    <location>
        <begin position="613"/>
        <end position="720"/>
    </location>
</feature>
<dbReference type="Pfam" id="PF06074">
    <property type="entry name" value="Portal_Mu"/>
    <property type="match status" value="1"/>
</dbReference>
<dbReference type="EMBL" id="DRGL01000039">
    <property type="protein sequence ID" value="HEA21447.1"/>
    <property type="molecule type" value="Genomic_DNA"/>
</dbReference>
<gene>
    <name evidence="3" type="ORF">ENH87_11065</name>
</gene>
<organism evidence="3">
    <name type="scientific">Pricia antarctica</name>
    <dbReference type="NCBI Taxonomy" id="641691"/>
    <lineage>
        <taxon>Bacteria</taxon>
        <taxon>Pseudomonadati</taxon>
        <taxon>Bacteroidota</taxon>
        <taxon>Flavobacteriia</taxon>
        <taxon>Flavobacteriales</taxon>
        <taxon>Flavobacteriaceae</taxon>
        <taxon>Pricia</taxon>
    </lineage>
</organism>
<evidence type="ECO:0000313" key="3">
    <source>
        <dbReference type="EMBL" id="HEA21447.1"/>
    </source>
</evidence>
<name>A0A831QR40_9FLAO</name>
<sequence length="872" mass="99672">MSPIKEKARPYSDPLSARQKLQQTKFQVKDKLIITGSKNQAESILLSPLWQLSFNFPWNPDPLASGNVYDVYDEMIHDDQVKSALSIKKDMVVNTGWMINGESDEANDFMTKMLENVNNLSGFDTTFDDVLRDMLSSFEYGFSITEPVHALKDGKFVVKSMRTRPPHTFKLHVDDHGTVISIEQALKTGPKQFKPEVFIHHVYQMQFGNPYGRSDLRPAHKPWITKKFISRMFAIYLEKFASPTVVGTYPKNMEPNEISDFHDMLKTIQQSSTTVKPESVTIDFQQPGRDASDAYIRALNYYNMQIARSVLVPDLLGVSGSETKSGSSSLGKEQFKLFLGTIKKDRESLARKITQKIIKPLTQANFGDLDIWFDFKPYTHDDVLEYLKVWTDAVKAKIFEANDEEINYLRSATGFPEGDIVRPKKEKPRPPMLPGQMIPGQMPPQPQGDEPKKPDPKGTPEPVDGEEDIDELTKKFAHRALTKFEKKLDFVQINKLLDRNESRMIRSLSPIMKTMASSMVEQVRDKNLLTKFNPERIEQLKPLNQRKMNALLKILFRDLFKESFNQAQKETFPDEKKQFVVILPPEEFLELLDIDSFKTVGDYSTLLTKESKNIVMTGIKDGLGSAELTRLLGNQLRKSSEVWLKTVARTKTNEIYNEARKKYWEHDPIAKQVVVAYQWSSILDDRTSAVCQHLDQTIFTIGEISDTVKPPAHMNCRSVLVPITKFEDFETTAKSKLQPSKLRGLGGNLIGVPGQKSFIHDNTPLMNSMLIQEFGENVIIGKPRPGRFIAVYSINVSNVDVFSPVQMSFKGNEDAEWKFKTLLEKATNWEKIFEEGWRLENNNSFLMNLSAMVPVEITIEYIIVDKNDKRVM</sequence>
<accession>A0A831QR40</accession>
<dbReference type="InterPro" id="IPR006528">
    <property type="entry name" value="Phage_head_morphogenesis_dom"/>
</dbReference>
<evidence type="ECO:0000256" key="1">
    <source>
        <dbReference type="SAM" id="MobiDB-lite"/>
    </source>
</evidence>
<feature type="compositionally biased region" description="Basic and acidic residues" evidence="1">
    <location>
        <begin position="449"/>
        <end position="458"/>
    </location>
</feature>
<reference evidence="3" key="1">
    <citation type="journal article" date="2020" name="mSystems">
        <title>Genome- and Community-Level Interaction Insights into Carbon Utilization and Element Cycling Functions of Hydrothermarchaeota in Hydrothermal Sediment.</title>
        <authorList>
            <person name="Zhou Z."/>
            <person name="Liu Y."/>
            <person name="Xu W."/>
            <person name="Pan J."/>
            <person name="Luo Z.H."/>
            <person name="Li M."/>
        </authorList>
    </citation>
    <scope>NUCLEOTIDE SEQUENCE [LARGE SCALE GENOMIC DNA]</scope>
    <source>
        <strain evidence="3">HyVt-345</strain>
    </source>
</reference>
<evidence type="ECO:0000259" key="2">
    <source>
        <dbReference type="Pfam" id="PF04233"/>
    </source>
</evidence>
<feature type="region of interest" description="Disordered" evidence="1">
    <location>
        <begin position="417"/>
        <end position="467"/>
    </location>
</feature>
<proteinExistence type="predicted"/>
<dbReference type="NCBIfam" id="TIGR01641">
    <property type="entry name" value="phageSPP1_gp7"/>
    <property type="match status" value="1"/>
</dbReference>
<dbReference type="InterPro" id="IPR009279">
    <property type="entry name" value="Portal_Mu"/>
</dbReference>